<organism evidence="3 4">
    <name type="scientific">Saccharomonospora glauca K62</name>
    <dbReference type="NCBI Taxonomy" id="928724"/>
    <lineage>
        <taxon>Bacteria</taxon>
        <taxon>Bacillati</taxon>
        <taxon>Actinomycetota</taxon>
        <taxon>Actinomycetes</taxon>
        <taxon>Pseudonocardiales</taxon>
        <taxon>Pseudonocardiaceae</taxon>
        <taxon>Saccharomonospora</taxon>
    </lineage>
</organism>
<dbReference type="EMBL" id="CM001484">
    <property type="protein sequence ID" value="EIF00696.1"/>
    <property type="molecule type" value="Genomic_DNA"/>
</dbReference>
<keyword evidence="1" id="KW-0472">Membrane</keyword>
<dbReference type="PROSITE" id="PS51123">
    <property type="entry name" value="OMPA_2"/>
    <property type="match status" value="1"/>
</dbReference>
<dbReference type="HOGENOM" id="CLU_1189209_0_0_11"/>
<dbReference type="InterPro" id="IPR006665">
    <property type="entry name" value="OmpA-like"/>
</dbReference>
<dbReference type="Gene3D" id="3.30.1330.60">
    <property type="entry name" value="OmpA-like domain"/>
    <property type="match status" value="1"/>
</dbReference>
<dbReference type="eggNOG" id="COG2885">
    <property type="taxonomic scope" value="Bacteria"/>
</dbReference>
<dbReference type="CDD" id="cd07185">
    <property type="entry name" value="OmpA_C-like"/>
    <property type="match status" value="1"/>
</dbReference>
<dbReference type="InterPro" id="IPR050330">
    <property type="entry name" value="Bact_OuterMem_StrucFunc"/>
</dbReference>
<dbReference type="OrthoDB" id="3555397at2"/>
<dbReference type="PANTHER" id="PTHR30329:SF21">
    <property type="entry name" value="LIPOPROTEIN YIAD-RELATED"/>
    <property type="match status" value="1"/>
</dbReference>
<name>I1D6X1_9PSEU</name>
<gene>
    <name evidence="3" type="ORF">SacglDRAFT_03850</name>
</gene>
<evidence type="ECO:0000256" key="1">
    <source>
        <dbReference type="PROSITE-ProRule" id="PRU00473"/>
    </source>
</evidence>
<evidence type="ECO:0000313" key="3">
    <source>
        <dbReference type="EMBL" id="EIF00696.1"/>
    </source>
</evidence>
<dbReference type="InterPro" id="IPR036737">
    <property type="entry name" value="OmpA-like_sf"/>
</dbReference>
<protein>
    <submittedName>
        <fullName evidence="3">Outer membrane protein/peptidoglycan-associated (Lipo)protein</fullName>
    </submittedName>
</protein>
<reference evidence="4" key="2">
    <citation type="submission" date="2012-01" db="EMBL/GenBank/DDBJ databases">
        <title>Noncontiguous Finished sequence of chromosome of Saccharomonospora glauca K62.</title>
        <authorList>
            <consortium name="US DOE Joint Genome Institute"/>
            <person name="Lucas S."/>
            <person name="Han J."/>
            <person name="Lapidus A."/>
            <person name="Cheng J.-F."/>
            <person name="Goodwin L."/>
            <person name="Pitluck S."/>
            <person name="Peters L."/>
            <person name="Mikhailova N."/>
            <person name="Held B."/>
            <person name="Detter J.C."/>
            <person name="Han C."/>
            <person name="Tapia R."/>
            <person name="Land M."/>
            <person name="Hauser L."/>
            <person name="Kyrpides N."/>
            <person name="Ivanova N."/>
            <person name="Pagani I."/>
            <person name="Brambilla E.-M."/>
            <person name="Klenk H.-P."/>
            <person name="Woyke T."/>
        </authorList>
    </citation>
    <scope>NUCLEOTIDE SEQUENCE [LARGE SCALE GENOMIC DNA]</scope>
    <source>
        <strain evidence="4">K62</strain>
    </source>
</reference>
<evidence type="ECO:0000313" key="4">
    <source>
        <dbReference type="Proteomes" id="UP000005087"/>
    </source>
</evidence>
<dbReference type="Proteomes" id="UP000005087">
    <property type="component" value="Chromosome"/>
</dbReference>
<keyword evidence="4" id="KW-1185">Reference proteome</keyword>
<proteinExistence type="predicted"/>
<accession>I1D6X1</accession>
<dbReference type="Pfam" id="PF00691">
    <property type="entry name" value="OmpA"/>
    <property type="match status" value="1"/>
</dbReference>
<dbReference type="GO" id="GO:0016020">
    <property type="term" value="C:membrane"/>
    <property type="evidence" value="ECO:0007669"/>
    <property type="project" value="UniProtKB-UniRule"/>
</dbReference>
<dbReference type="SUPFAM" id="SSF103088">
    <property type="entry name" value="OmpA-like"/>
    <property type="match status" value="1"/>
</dbReference>
<dbReference type="RefSeq" id="WP_005466515.1">
    <property type="nucleotide sequence ID" value="NZ_CM001484.1"/>
</dbReference>
<sequence>MRAPRVLAALAALAAVLISGVLALVATLVERDDIEADLAVRSQEALARYRVPADVVDVAGRDATVLADSPRSALLAKAVVENVDGVRSAAIVIGSRESAGTGRVDTAVDPDAPAKARLQRSLDRQLTANPITFLPNSARLTSDGEKAVRRVAESLTEAPTDWRFEVGGHAARVSGADSRSAEELSRARAETVAEELVSLGVSPDQVKAIGYGDARPLSKHGTAASDRRVEIRVR</sequence>
<dbReference type="AlphaFoldDB" id="I1D6X1"/>
<reference evidence="3 4" key="1">
    <citation type="submission" date="2011-09" db="EMBL/GenBank/DDBJ databases">
        <authorList>
            <consortium name="US DOE Joint Genome Institute (JGI-PGF)"/>
            <person name="Lucas S."/>
            <person name="Han J."/>
            <person name="Lapidus A."/>
            <person name="Cheng J.-F."/>
            <person name="Goodwin L."/>
            <person name="Pitluck S."/>
            <person name="Peters L."/>
            <person name="Land M.L."/>
            <person name="Hauser L."/>
            <person name="Brambilla E."/>
            <person name="Klenk H.-P."/>
            <person name="Woyke T.J."/>
        </authorList>
    </citation>
    <scope>NUCLEOTIDE SEQUENCE [LARGE SCALE GENOMIC DNA]</scope>
    <source>
        <strain evidence="3 4">K62</strain>
    </source>
</reference>
<feature type="domain" description="OmpA-like" evidence="2">
    <location>
        <begin position="120"/>
        <end position="234"/>
    </location>
</feature>
<evidence type="ECO:0000259" key="2">
    <source>
        <dbReference type="PROSITE" id="PS51123"/>
    </source>
</evidence>
<dbReference type="STRING" id="928724.SacglDRAFT_03850"/>
<dbReference type="PANTHER" id="PTHR30329">
    <property type="entry name" value="STATOR ELEMENT OF FLAGELLAR MOTOR COMPLEX"/>
    <property type="match status" value="1"/>
</dbReference>